<proteinExistence type="predicted"/>
<dbReference type="AlphaFoldDB" id="A0A7X3ILD8"/>
<dbReference type="Proteomes" id="UP000460318">
    <property type="component" value="Unassembled WGS sequence"/>
</dbReference>
<organism evidence="1 2">
    <name type="scientific">Paenibacillus dendrobii</name>
    <dbReference type="NCBI Taxonomy" id="2691084"/>
    <lineage>
        <taxon>Bacteria</taxon>
        <taxon>Bacillati</taxon>
        <taxon>Bacillota</taxon>
        <taxon>Bacilli</taxon>
        <taxon>Bacillales</taxon>
        <taxon>Paenibacillaceae</taxon>
        <taxon>Paenibacillus</taxon>
    </lineage>
</organism>
<keyword evidence="2" id="KW-1185">Reference proteome</keyword>
<dbReference type="EMBL" id="WUBI01000003">
    <property type="protein sequence ID" value="MWV45541.1"/>
    <property type="molecule type" value="Genomic_DNA"/>
</dbReference>
<gene>
    <name evidence="1" type="ORF">GRF59_18170</name>
</gene>
<evidence type="ECO:0000313" key="2">
    <source>
        <dbReference type="Proteomes" id="UP000460318"/>
    </source>
</evidence>
<reference evidence="1 2" key="1">
    <citation type="submission" date="2019-12" db="EMBL/GenBank/DDBJ databases">
        <title>Paenibacillus sp. nov., an endophytic bacterium isolated from the stem of Dendrobium.</title>
        <authorList>
            <person name="Zhao R."/>
        </authorList>
    </citation>
    <scope>NUCLEOTIDE SEQUENCE [LARGE SCALE GENOMIC DNA]</scope>
    <source>
        <strain evidence="1 2">HJL G12</strain>
    </source>
</reference>
<name>A0A7X3ILD8_9BACL</name>
<protein>
    <submittedName>
        <fullName evidence="1">Uncharacterized protein</fullName>
    </submittedName>
</protein>
<accession>A0A7X3ILD8</accession>
<comment type="caution">
    <text evidence="1">The sequence shown here is derived from an EMBL/GenBank/DDBJ whole genome shotgun (WGS) entry which is preliminary data.</text>
</comment>
<dbReference type="RefSeq" id="WP_160499155.1">
    <property type="nucleotide sequence ID" value="NZ_WUBI01000003.1"/>
</dbReference>
<sequence length="128" mass="14099">MNGAEPFAATGETASMDFYHIATDKTLNRFTKEWKTNLYGSFSYDPNTYVVNTVTGPTVNLAYASWGLNFSPYLNQVSARNSKSGFKATFTGSYQMACTAIIDFGISYTLDFGNYTDSFDAYASGLQN</sequence>
<evidence type="ECO:0000313" key="1">
    <source>
        <dbReference type="EMBL" id="MWV45541.1"/>
    </source>
</evidence>